<dbReference type="Proteomes" id="UP001607302">
    <property type="component" value="Unassembled WGS sequence"/>
</dbReference>
<accession>A0ABD2CA06</accession>
<dbReference type="EMBL" id="JAUDFV010000010">
    <property type="protein sequence ID" value="KAL2741569.1"/>
    <property type="molecule type" value="Genomic_DNA"/>
</dbReference>
<keyword evidence="2" id="KW-1185">Reference proteome</keyword>
<gene>
    <name evidence="1" type="ORF">V1478_000072</name>
</gene>
<evidence type="ECO:0000313" key="1">
    <source>
        <dbReference type="EMBL" id="KAL2741569.1"/>
    </source>
</evidence>
<dbReference type="AlphaFoldDB" id="A0ABD2CA06"/>
<proteinExistence type="predicted"/>
<reference evidence="1 2" key="1">
    <citation type="journal article" date="2024" name="Ann. Entomol. Soc. Am.">
        <title>Genomic analyses of the southern and eastern yellowjacket wasps (Hymenoptera: Vespidae) reveal evolutionary signatures of social life.</title>
        <authorList>
            <person name="Catto M.A."/>
            <person name="Caine P.B."/>
            <person name="Orr S.E."/>
            <person name="Hunt B.G."/>
            <person name="Goodisman M.A.D."/>
        </authorList>
    </citation>
    <scope>NUCLEOTIDE SEQUENCE [LARGE SCALE GENOMIC DNA]</scope>
    <source>
        <strain evidence="1">233</strain>
        <tissue evidence="1">Head and thorax</tissue>
    </source>
</reference>
<organism evidence="1 2">
    <name type="scientific">Vespula squamosa</name>
    <name type="common">Southern yellow jacket</name>
    <name type="synonym">Wasp</name>
    <dbReference type="NCBI Taxonomy" id="30214"/>
    <lineage>
        <taxon>Eukaryota</taxon>
        <taxon>Metazoa</taxon>
        <taxon>Ecdysozoa</taxon>
        <taxon>Arthropoda</taxon>
        <taxon>Hexapoda</taxon>
        <taxon>Insecta</taxon>
        <taxon>Pterygota</taxon>
        <taxon>Neoptera</taxon>
        <taxon>Endopterygota</taxon>
        <taxon>Hymenoptera</taxon>
        <taxon>Apocrita</taxon>
        <taxon>Aculeata</taxon>
        <taxon>Vespoidea</taxon>
        <taxon>Vespidae</taxon>
        <taxon>Vespinae</taxon>
        <taxon>Vespula</taxon>
    </lineage>
</organism>
<name>A0ABD2CA06_VESSQ</name>
<sequence>MYNGMMNSFAYSPLSIERVRTQREETESYHCLCFSENIVFDSIDDLSYLDHDDSGNKFCANPCWCLADDRFSKSRFEFENTYSGVSKGKNASQAHKRLCAAYGNKP</sequence>
<protein>
    <submittedName>
        <fullName evidence="1">Uncharacterized protein</fullName>
    </submittedName>
</protein>
<comment type="caution">
    <text evidence="1">The sequence shown here is derived from an EMBL/GenBank/DDBJ whole genome shotgun (WGS) entry which is preliminary data.</text>
</comment>
<evidence type="ECO:0000313" key="2">
    <source>
        <dbReference type="Proteomes" id="UP001607302"/>
    </source>
</evidence>